<dbReference type="SUPFAM" id="SSF50814">
    <property type="entry name" value="Lipocalins"/>
    <property type="match status" value="1"/>
</dbReference>
<evidence type="ECO:0000313" key="4">
    <source>
        <dbReference type="Proteomes" id="UP001432322"/>
    </source>
</evidence>
<dbReference type="CDD" id="cd00742">
    <property type="entry name" value="FABP"/>
    <property type="match status" value="1"/>
</dbReference>
<dbReference type="InterPro" id="IPR000566">
    <property type="entry name" value="Lipocln_cytosolic_FA-bd_dom"/>
</dbReference>
<proteinExistence type="inferred from homology"/>
<dbReference type="AlphaFoldDB" id="A0AAV5VY03"/>
<dbReference type="InterPro" id="IPR031259">
    <property type="entry name" value="ILBP"/>
</dbReference>
<dbReference type="Proteomes" id="UP001432322">
    <property type="component" value="Unassembled WGS sequence"/>
</dbReference>
<accession>A0AAV5VY03</accession>
<protein>
    <recommendedName>
        <fullName evidence="2">Lipocalin/cytosolic fatty-acid binding domain-containing protein</fullName>
    </recommendedName>
</protein>
<evidence type="ECO:0000256" key="1">
    <source>
        <dbReference type="ARBA" id="ARBA00008390"/>
    </source>
</evidence>
<gene>
    <name evidence="3" type="ORF">PFISCL1PPCAC_14247</name>
</gene>
<dbReference type="Gene3D" id="2.40.128.20">
    <property type="match status" value="1"/>
</dbReference>
<comment type="caution">
    <text evidence="3">The sequence shown here is derived from an EMBL/GenBank/DDBJ whole genome shotgun (WGS) entry which is preliminary data.</text>
</comment>
<keyword evidence="4" id="KW-1185">Reference proteome</keyword>
<dbReference type="Pfam" id="PF00061">
    <property type="entry name" value="Lipocalin"/>
    <property type="match status" value="1"/>
</dbReference>
<evidence type="ECO:0000259" key="2">
    <source>
        <dbReference type="Pfam" id="PF00061"/>
    </source>
</evidence>
<dbReference type="PANTHER" id="PTHR11955">
    <property type="entry name" value="FATTY ACID BINDING PROTEIN"/>
    <property type="match status" value="1"/>
</dbReference>
<feature type="domain" description="Lipocalin/cytosolic fatty-acid binding" evidence="2">
    <location>
        <begin position="2"/>
        <end position="94"/>
    </location>
</feature>
<dbReference type="EMBL" id="BTSY01000004">
    <property type="protein sequence ID" value="GMT22950.1"/>
    <property type="molecule type" value="Genomic_DNA"/>
</dbReference>
<feature type="non-terminal residue" evidence="3">
    <location>
        <position position="95"/>
    </location>
</feature>
<reference evidence="3" key="1">
    <citation type="submission" date="2023-10" db="EMBL/GenBank/DDBJ databases">
        <title>Genome assembly of Pristionchus species.</title>
        <authorList>
            <person name="Yoshida K."/>
            <person name="Sommer R.J."/>
        </authorList>
    </citation>
    <scope>NUCLEOTIDE SEQUENCE</scope>
    <source>
        <strain evidence="3">RS5133</strain>
    </source>
</reference>
<dbReference type="InterPro" id="IPR012674">
    <property type="entry name" value="Calycin"/>
</dbReference>
<name>A0AAV5VY03_9BILA</name>
<feature type="non-terminal residue" evidence="3">
    <location>
        <position position="1"/>
    </location>
</feature>
<evidence type="ECO:0000313" key="3">
    <source>
        <dbReference type="EMBL" id="GMT22950.1"/>
    </source>
</evidence>
<sequence>QELGVPFLFRKLAASLTVTSIIKREGKKWTFVQESAFKTCANEFELDKEFEEHMADGRNFMTTVTLTPDNKLISRQRKIKSEDKESIFTRFLEDN</sequence>
<comment type="similarity">
    <text evidence="1">Belongs to the calycin superfamily. Fatty-acid binding protein (FABP) family.</text>
</comment>
<organism evidence="3 4">
    <name type="scientific">Pristionchus fissidentatus</name>
    <dbReference type="NCBI Taxonomy" id="1538716"/>
    <lineage>
        <taxon>Eukaryota</taxon>
        <taxon>Metazoa</taxon>
        <taxon>Ecdysozoa</taxon>
        <taxon>Nematoda</taxon>
        <taxon>Chromadorea</taxon>
        <taxon>Rhabditida</taxon>
        <taxon>Rhabditina</taxon>
        <taxon>Diplogasteromorpha</taxon>
        <taxon>Diplogasteroidea</taxon>
        <taxon>Neodiplogasteridae</taxon>
        <taxon>Pristionchus</taxon>
    </lineage>
</organism>
<dbReference type="GO" id="GO:0008289">
    <property type="term" value="F:lipid binding"/>
    <property type="evidence" value="ECO:0007669"/>
    <property type="project" value="InterPro"/>
</dbReference>